<gene>
    <name evidence="2" type="ORF">SAMN05216334_12412</name>
</gene>
<dbReference type="InterPro" id="IPR040782">
    <property type="entry name" value="KfrB"/>
</dbReference>
<dbReference type="Proteomes" id="UP000236753">
    <property type="component" value="Unassembled WGS sequence"/>
</dbReference>
<accession>A0A1H5X4L7</accession>
<proteinExistence type="predicted"/>
<dbReference type="Pfam" id="PF18790">
    <property type="entry name" value="KfrB"/>
    <property type="match status" value="1"/>
</dbReference>
<feature type="domain" description="KfrB" evidence="1">
    <location>
        <begin position="48"/>
        <end position="97"/>
    </location>
</feature>
<evidence type="ECO:0000313" key="3">
    <source>
        <dbReference type="Proteomes" id="UP000236753"/>
    </source>
</evidence>
<dbReference type="EMBL" id="FNUX01000024">
    <property type="protein sequence ID" value="SEG06698.1"/>
    <property type="molecule type" value="Genomic_DNA"/>
</dbReference>
<protein>
    <recommendedName>
        <fullName evidence="1">KfrB domain-containing protein</fullName>
    </recommendedName>
</protein>
<evidence type="ECO:0000259" key="1">
    <source>
        <dbReference type="Pfam" id="PF18790"/>
    </source>
</evidence>
<sequence length="112" mass="12650">MNGFRILQSHNGPGWETVGTIKKVEKGIVAGVYNIFLSKEAEANNTVYEGIILYIDKEKEIVYQKVDKGFITHKLKPFKTKPPIGKNVSIRYDNNQLILNLSKSSPINSLQE</sequence>
<dbReference type="AlphaFoldDB" id="A0A1H5X4L7"/>
<name>A0A1H5X4L7_9PROT</name>
<organism evidence="2 3">
    <name type="scientific">Nitrosomonas ureae</name>
    <dbReference type="NCBI Taxonomy" id="44577"/>
    <lineage>
        <taxon>Bacteria</taxon>
        <taxon>Pseudomonadati</taxon>
        <taxon>Pseudomonadota</taxon>
        <taxon>Betaproteobacteria</taxon>
        <taxon>Nitrosomonadales</taxon>
        <taxon>Nitrosomonadaceae</taxon>
        <taxon>Nitrosomonas</taxon>
    </lineage>
</organism>
<evidence type="ECO:0000313" key="2">
    <source>
        <dbReference type="EMBL" id="SEG06698.1"/>
    </source>
</evidence>
<reference evidence="2 3" key="1">
    <citation type="submission" date="2016-10" db="EMBL/GenBank/DDBJ databases">
        <authorList>
            <person name="de Groot N.N."/>
        </authorList>
    </citation>
    <scope>NUCLEOTIDE SEQUENCE [LARGE SCALE GENOMIC DNA]</scope>
    <source>
        <strain evidence="2 3">Nm13</strain>
    </source>
</reference>